<feature type="transmembrane region" description="Helical" evidence="6">
    <location>
        <begin position="27"/>
        <end position="44"/>
    </location>
</feature>
<gene>
    <name evidence="7" type="ORF">LTR78_009959</name>
</gene>
<keyword evidence="5 6" id="KW-0472">Membrane</keyword>
<organism evidence="7 8">
    <name type="scientific">Recurvomyces mirabilis</name>
    <dbReference type="NCBI Taxonomy" id="574656"/>
    <lineage>
        <taxon>Eukaryota</taxon>
        <taxon>Fungi</taxon>
        <taxon>Dikarya</taxon>
        <taxon>Ascomycota</taxon>
        <taxon>Pezizomycotina</taxon>
        <taxon>Dothideomycetes</taxon>
        <taxon>Dothideomycetidae</taxon>
        <taxon>Mycosphaerellales</taxon>
        <taxon>Teratosphaeriaceae</taxon>
        <taxon>Recurvomyces</taxon>
    </lineage>
</organism>
<protein>
    <submittedName>
        <fullName evidence="7">Uncharacterized protein</fullName>
    </submittedName>
</protein>
<evidence type="ECO:0000313" key="8">
    <source>
        <dbReference type="Proteomes" id="UP001274830"/>
    </source>
</evidence>
<evidence type="ECO:0000256" key="5">
    <source>
        <dbReference type="ARBA" id="ARBA00023136"/>
    </source>
</evidence>
<reference evidence="7" key="1">
    <citation type="submission" date="2023-07" db="EMBL/GenBank/DDBJ databases">
        <title>Black Yeasts Isolated from many extreme environments.</title>
        <authorList>
            <person name="Coleine C."/>
            <person name="Stajich J.E."/>
            <person name="Selbmann L."/>
        </authorList>
    </citation>
    <scope>NUCLEOTIDE SEQUENCE</scope>
    <source>
        <strain evidence="7">CCFEE 5485</strain>
    </source>
</reference>
<feature type="transmembrane region" description="Helical" evidence="6">
    <location>
        <begin position="50"/>
        <end position="68"/>
    </location>
</feature>
<dbReference type="Proteomes" id="UP001274830">
    <property type="component" value="Unassembled WGS sequence"/>
</dbReference>
<keyword evidence="4 6" id="KW-1133">Transmembrane helix</keyword>
<dbReference type="Pfam" id="PF01940">
    <property type="entry name" value="DUF92"/>
    <property type="match status" value="1"/>
</dbReference>
<comment type="similarity">
    <text evidence="2">Belongs to the TMEM19 family.</text>
</comment>
<feature type="transmembrane region" description="Helical" evidence="6">
    <location>
        <begin position="152"/>
        <end position="171"/>
    </location>
</feature>
<feature type="transmembrane region" description="Helical" evidence="6">
    <location>
        <begin position="211"/>
        <end position="231"/>
    </location>
</feature>
<comment type="caution">
    <text evidence="7">The sequence shown here is derived from an EMBL/GenBank/DDBJ whole genome shotgun (WGS) entry which is preliminary data.</text>
</comment>
<name>A0AAE0TRH2_9PEZI</name>
<comment type="subcellular location">
    <subcellularLocation>
        <location evidence="1">Membrane</location>
        <topology evidence="1">Multi-pass membrane protein</topology>
    </subcellularLocation>
</comment>
<dbReference type="GO" id="GO:0016020">
    <property type="term" value="C:membrane"/>
    <property type="evidence" value="ECO:0007669"/>
    <property type="project" value="UniProtKB-SubCell"/>
</dbReference>
<dbReference type="AlphaFoldDB" id="A0AAE0TRH2"/>
<evidence type="ECO:0000256" key="1">
    <source>
        <dbReference type="ARBA" id="ARBA00004141"/>
    </source>
</evidence>
<sequence>MDSLRPLLPQISATAALVTYASTRKKLTPAGIVAGILVAGVHMLHPWPAFFWLLIIFFVLGTGVTRVGKKAKAGLTISYSGAKGLIGIGEKGGSKGDAGHAEGEGGEGARTSVQVFANSGFACVLILAYTYLLTSTGPFISSHISGLSPGLYMPALSAVLPIGIIAQYAAVASDTFSSELGILAKTKPVLIMAPWKRVPAGTNGGVTIEGVGWGVLGGFLLTLTAALALRVSPPYVSLDVSTVALLTVAGLVGTVMDSLLGALVQATVTDGKTGKVVEGHGGMRVQVMQGGGKVKAGGMDVLTNNGVNFVMAAGSSIPIFVQPSAIRNGYGSFCLPNKQLCKNRGISKKTTTTPPNASRTPYTSFYSKRATFMS</sequence>
<dbReference type="PANTHER" id="PTHR13353">
    <property type="entry name" value="TRANSMEMBRANE PROTEIN 19"/>
    <property type="match status" value="1"/>
</dbReference>
<evidence type="ECO:0000256" key="4">
    <source>
        <dbReference type="ARBA" id="ARBA00022989"/>
    </source>
</evidence>
<evidence type="ECO:0000256" key="6">
    <source>
        <dbReference type="SAM" id="Phobius"/>
    </source>
</evidence>
<feature type="transmembrane region" description="Helical" evidence="6">
    <location>
        <begin position="243"/>
        <end position="264"/>
    </location>
</feature>
<dbReference type="EMBL" id="JAUTXT010000061">
    <property type="protein sequence ID" value="KAK3670203.1"/>
    <property type="molecule type" value="Genomic_DNA"/>
</dbReference>
<keyword evidence="8" id="KW-1185">Reference proteome</keyword>
<feature type="transmembrane region" description="Helical" evidence="6">
    <location>
        <begin position="115"/>
        <end position="132"/>
    </location>
</feature>
<proteinExistence type="inferred from homology"/>
<evidence type="ECO:0000256" key="3">
    <source>
        <dbReference type="ARBA" id="ARBA00022692"/>
    </source>
</evidence>
<accession>A0AAE0TRH2</accession>
<dbReference type="InterPro" id="IPR002794">
    <property type="entry name" value="DUF92_TMEM19"/>
</dbReference>
<keyword evidence="3 6" id="KW-0812">Transmembrane</keyword>
<evidence type="ECO:0000256" key="2">
    <source>
        <dbReference type="ARBA" id="ARBA00009012"/>
    </source>
</evidence>
<dbReference type="PANTHER" id="PTHR13353:SF5">
    <property type="entry name" value="TRANSMEMBRANE PROTEIN 19"/>
    <property type="match status" value="1"/>
</dbReference>
<evidence type="ECO:0000313" key="7">
    <source>
        <dbReference type="EMBL" id="KAK3670203.1"/>
    </source>
</evidence>